<evidence type="ECO:0000313" key="5">
    <source>
        <dbReference type="Proteomes" id="UP000198539"/>
    </source>
</evidence>
<keyword evidence="5" id="KW-1185">Reference proteome</keyword>
<feature type="domain" description="GGDEF" evidence="3">
    <location>
        <begin position="152"/>
        <end position="283"/>
    </location>
</feature>
<dbReference type="EMBL" id="FNOM01000006">
    <property type="protein sequence ID" value="SDX22745.1"/>
    <property type="molecule type" value="Genomic_DNA"/>
</dbReference>
<dbReference type="GO" id="GO:0052621">
    <property type="term" value="F:diguanylate cyclase activity"/>
    <property type="evidence" value="ECO:0007669"/>
    <property type="project" value="UniProtKB-EC"/>
</dbReference>
<evidence type="ECO:0000313" key="4">
    <source>
        <dbReference type="EMBL" id="SDX22745.1"/>
    </source>
</evidence>
<dbReference type="FunFam" id="3.30.70.270:FF:000001">
    <property type="entry name" value="Diguanylate cyclase domain protein"/>
    <property type="match status" value="1"/>
</dbReference>
<dbReference type="InterPro" id="IPR000160">
    <property type="entry name" value="GGDEF_dom"/>
</dbReference>
<dbReference type="SUPFAM" id="SSF55073">
    <property type="entry name" value="Nucleotide cyclase"/>
    <property type="match status" value="1"/>
</dbReference>
<dbReference type="PANTHER" id="PTHR45138:SF9">
    <property type="entry name" value="DIGUANYLATE CYCLASE DGCM-RELATED"/>
    <property type="match status" value="1"/>
</dbReference>
<proteinExistence type="predicted"/>
<dbReference type="InterPro" id="IPR029016">
    <property type="entry name" value="GAF-like_dom_sf"/>
</dbReference>
<dbReference type="Pfam" id="PF00990">
    <property type="entry name" value="GGDEF"/>
    <property type="match status" value="1"/>
</dbReference>
<dbReference type="EC" id="2.7.7.65" evidence="1"/>
<dbReference type="OrthoDB" id="9812260at2"/>
<dbReference type="InterPro" id="IPR050469">
    <property type="entry name" value="Diguanylate_Cyclase"/>
</dbReference>
<evidence type="ECO:0000256" key="2">
    <source>
        <dbReference type="ARBA" id="ARBA00034247"/>
    </source>
</evidence>
<dbReference type="NCBIfam" id="TIGR00254">
    <property type="entry name" value="GGDEF"/>
    <property type="match status" value="1"/>
</dbReference>
<dbReference type="Gene3D" id="3.30.450.40">
    <property type="match status" value="1"/>
</dbReference>
<dbReference type="RefSeq" id="WP_092889617.1">
    <property type="nucleotide sequence ID" value="NZ_CP061498.1"/>
</dbReference>
<evidence type="ECO:0000259" key="3">
    <source>
        <dbReference type="PROSITE" id="PS50887"/>
    </source>
</evidence>
<protein>
    <recommendedName>
        <fullName evidence="1">diguanylate cyclase</fullName>
        <ecNumber evidence="1">2.7.7.65</ecNumber>
    </recommendedName>
</protein>
<dbReference type="Gene3D" id="3.30.70.270">
    <property type="match status" value="1"/>
</dbReference>
<evidence type="ECO:0000256" key="1">
    <source>
        <dbReference type="ARBA" id="ARBA00012528"/>
    </source>
</evidence>
<dbReference type="SUPFAM" id="SSF55781">
    <property type="entry name" value="GAF domain-like"/>
    <property type="match status" value="1"/>
</dbReference>
<reference evidence="4 5" key="1">
    <citation type="submission" date="2016-10" db="EMBL/GenBank/DDBJ databases">
        <authorList>
            <person name="de Groot N.N."/>
        </authorList>
    </citation>
    <scope>NUCLEOTIDE SEQUENCE [LARGE SCALE GENOMIC DNA]</scope>
    <source>
        <strain evidence="4 5">CGMCC 1.8894</strain>
    </source>
</reference>
<dbReference type="Proteomes" id="UP000198539">
    <property type="component" value="Unassembled WGS sequence"/>
</dbReference>
<dbReference type="InterPro" id="IPR043128">
    <property type="entry name" value="Rev_trsase/Diguanyl_cyclase"/>
</dbReference>
<comment type="catalytic activity">
    <reaction evidence="2">
        <text>2 GTP = 3',3'-c-di-GMP + 2 diphosphate</text>
        <dbReference type="Rhea" id="RHEA:24898"/>
        <dbReference type="ChEBI" id="CHEBI:33019"/>
        <dbReference type="ChEBI" id="CHEBI:37565"/>
        <dbReference type="ChEBI" id="CHEBI:58805"/>
        <dbReference type="EC" id="2.7.7.65"/>
    </reaction>
</comment>
<dbReference type="InterPro" id="IPR029787">
    <property type="entry name" value="Nucleotide_cyclase"/>
</dbReference>
<accession>A0A1H2ZZE6</accession>
<dbReference type="CDD" id="cd01949">
    <property type="entry name" value="GGDEF"/>
    <property type="match status" value="1"/>
</dbReference>
<dbReference type="STRING" id="564137.SAMN04488238_106141"/>
<dbReference type="AlphaFoldDB" id="A0A1H2ZZE6"/>
<dbReference type="PROSITE" id="PS50887">
    <property type="entry name" value="GGDEF"/>
    <property type="match status" value="1"/>
</dbReference>
<dbReference type="PANTHER" id="PTHR45138">
    <property type="entry name" value="REGULATORY COMPONENTS OF SENSORY TRANSDUCTION SYSTEM"/>
    <property type="match status" value="1"/>
</dbReference>
<organism evidence="4 5">
    <name type="scientific">Roseicitreum antarcticum</name>
    <dbReference type="NCBI Taxonomy" id="564137"/>
    <lineage>
        <taxon>Bacteria</taxon>
        <taxon>Pseudomonadati</taxon>
        <taxon>Pseudomonadota</taxon>
        <taxon>Alphaproteobacteria</taxon>
        <taxon>Rhodobacterales</taxon>
        <taxon>Paracoccaceae</taxon>
        <taxon>Roseicitreum</taxon>
    </lineage>
</organism>
<sequence>MKHAWPASGLNEISGAQSQLIGAPEPAPRSVPAPAQFDNIRGMIKAVFNASSVSITFDITDFVRTSGVAQGYMATPLMHEEKVLGAIRVLDRASRVFTSAERTLLDGFASLVVDQYELWRQASRDPLTGAMTRRAFTLDLQKAVAAHQRSGQDATLIMFDLDHFKSVNDTFGHAAGDAILQRTGEVVQEQLRAYDSFGRMGGEEFAILLSGPLSPAIEVAERVRQAIEQAVSQRYHHIGFTASFGVVGCSADSHSADALLMAADTQLYRAKQTGRNRVCALVPEPANAMI</sequence>
<gene>
    <name evidence="4" type="ORF">SAMN04488238_106141</name>
</gene>
<name>A0A1H2ZZE6_9RHOB</name>
<dbReference type="SMART" id="SM00267">
    <property type="entry name" value="GGDEF"/>
    <property type="match status" value="1"/>
</dbReference>